<dbReference type="Pfam" id="PF02518">
    <property type="entry name" value="HATPase_c"/>
    <property type="match status" value="1"/>
</dbReference>
<feature type="region of interest" description="Disordered" evidence="17">
    <location>
        <begin position="335"/>
        <end position="356"/>
    </location>
</feature>
<evidence type="ECO:0000256" key="13">
    <source>
        <dbReference type="ARBA" id="ARBA00023014"/>
    </source>
</evidence>
<dbReference type="GO" id="GO:0046872">
    <property type="term" value="F:metal ion binding"/>
    <property type="evidence" value="ECO:0007669"/>
    <property type="project" value="UniProtKB-KW"/>
</dbReference>
<dbReference type="PIRSF" id="PIRSF037434">
    <property type="entry name" value="STHK_ChrS"/>
    <property type="match status" value="1"/>
</dbReference>
<dbReference type="InterPro" id="IPR003594">
    <property type="entry name" value="HATPase_dom"/>
</dbReference>
<dbReference type="Gene3D" id="1.20.5.1930">
    <property type="match status" value="1"/>
</dbReference>
<dbReference type="CDD" id="cd16917">
    <property type="entry name" value="HATPase_UhpB-NarQ-NarX-like"/>
    <property type="match status" value="1"/>
</dbReference>
<keyword evidence="9" id="KW-0479">Metal-binding</keyword>
<feature type="transmembrane region" description="Helical" evidence="18">
    <location>
        <begin position="21"/>
        <end position="39"/>
    </location>
</feature>
<feature type="domain" description="Histidine kinase" evidence="19">
    <location>
        <begin position="191"/>
        <end position="391"/>
    </location>
</feature>
<evidence type="ECO:0000256" key="3">
    <source>
        <dbReference type="ARBA" id="ARBA00004496"/>
    </source>
</evidence>
<protein>
    <recommendedName>
        <fullName evidence="5">Oxygen sensor histidine kinase NreB</fullName>
        <ecNumber evidence="4">2.7.13.3</ecNumber>
    </recommendedName>
    <alternativeName>
        <fullName evidence="15">Nitrogen regulation protein B</fullName>
    </alternativeName>
</protein>
<dbReference type="GO" id="GO:0016020">
    <property type="term" value="C:membrane"/>
    <property type="evidence" value="ECO:0007669"/>
    <property type="project" value="InterPro"/>
</dbReference>
<dbReference type="PROSITE" id="PS50109">
    <property type="entry name" value="HIS_KIN"/>
    <property type="match status" value="1"/>
</dbReference>
<keyword evidence="7" id="KW-0963">Cytoplasm</keyword>
<sequence>MNTSAYRGVRPLLAGADRLETWLHIAFVVLTITSTWRYLDGHGLSDRGPWVLGGALLLVGVYASYRLLPAPVWCGVLVVVWIGLTALAPSFSWCAVPLAFVALRVLPYAVAYVVVAAMVVTVVVSWSAMSDTVDPTVIAGPIAIAVLAVGAYRALDVQATERQRLLDELHEAQGELAEAQHRAGVVAERARLSREIHDSVAQGLSSINLLLQAADQDWEARPAAAREHVSQAAITARDGLDEVRRVVRDLAPAELSAGGDLPAAVQRVTDEATRDRGRASVRVHGEPAVLPDPVGTALLRTTRGALANVVEHADASHVVVSLTYQPDSVTLDVRDDGRGFDPTASSPAGQPARGRGLAGIRARVEELGGSLAVESAPGDGTALAVSIPLNAPTQGRMS</sequence>
<dbReference type="InterPro" id="IPR017205">
    <property type="entry name" value="Sig_transdc_His_kinase_ChrS"/>
</dbReference>
<evidence type="ECO:0000256" key="4">
    <source>
        <dbReference type="ARBA" id="ARBA00012438"/>
    </source>
</evidence>
<dbReference type="InterPro" id="IPR036890">
    <property type="entry name" value="HATPase_C_sf"/>
</dbReference>
<dbReference type="EC" id="2.7.13.3" evidence="4"/>
<keyword evidence="13" id="KW-0411">Iron-sulfur</keyword>
<evidence type="ECO:0000259" key="19">
    <source>
        <dbReference type="PROSITE" id="PS50109"/>
    </source>
</evidence>
<evidence type="ECO:0000256" key="9">
    <source>
        <dbReference type="ARBA" id="ARBA00022723"/>
    </source>
</evidence>
<dbReference type="GO" id="GO:0046983">
    <property type="term" value="F:protein dimerization activity"/>
    <property type="evidence" value="ECO:0007669"/>
    <property type="project" value="InterPro"/>
</dbReference>
<evidence type="ECO:0000313" key="20">
    <source>
        <dbReference type="EMBL" id="UYM03436.1"/>
    </source>
</evidence>
<evidence type="ECO:0000256" key="15">
    <source>
        <dbReference type="ARBA" id="ARBA00030800"/>
    </source>
</evidence>
<dbReference type="KEGG" id="sgrg:L0C25_12805"/>
<keyword evidence="18" id="KW-0472">Membrane</keyword>
<dbReference type="SUPFAM" id="SSF55874">
    <property type="entry name" value="ATPase domain of HSP90 chaperone/DNA topoisomerase II/histidine kinase"/>
    <property type="match status" value="1"/>
</dbReference>
<keyword evidence="11" id="KW-0408">Iron</keyword>
<comment type="function">
    <text evidence="14">Member of the two-component regulatory system NreB/NreC involved in the control of dissimilatory nitrate/nitrite reduction in response to oxygen. NreB functions as a direct oxygen sensor histidine kinase which is autophosphorylated, in the absence of oxygen, probably at the conserved histidine residue, and transfers its phosphate group probably to a conserved aspartate residue of NreC. NreB/NreC activates the expression of the nitrate (narGHJI) and nitrite (nir) reductase operons, as well as the putative nitrate transporter gene narT.</text>
</comment>
<comment type="subcellular location">
    <subcellularLocation>
        <location evidence="3">Cytoplasm</location>
    </subcellularLocation>
</comment>
<dbReference type="Gene3D" id="3.30.565.10">
    <property type="entry name" value="Histidine kinase-like ATPase, C-terminal domain"/>
    <property type="match status" value="1"/>
</dbReference>
<keyword evidence="12" id="KW-0902">Two-component regulatory system</keyword>
<reference evidence="20" key="1">
    <citation type="submission" date="2022-01" db="EMBL/GenBank/DDBJ databases">
        <title>Nocardioidaceae gen. sp. A5X3R13.</title>
        <authorList>
            <person name="Lopez Marin M.A."/>
            <person name="Uhlik O."/>
        </authorList>
    </citation>
    <scope>NUCLEOTIDE SEQUENCE</scope>
    <source>
        <strain evidence="20">A5X3R13</strain>
    </source>
</reference>
<evidence type="ECO:0000256" key="12">
    <source>
        <dbReference type="ARBA" id="ARBA00023012"/>
    </source>
</evidence>
<dbReference type="PANTHER" id="PTHR24421">
    <property type="entry name" value="NITRATE/NITRITE SENSOR PROTEIN NARX-RELATED"/>
    <property type="match status" value="1"/>
</dbReference>
<feature type="transmembrane region" description="Helical" evidence="18">
    <location>
        <begin position="51"/>
        <end position="68"/>
    </location>
</feature>
<dbReference type="Pfam" id="PF07730">
    <property type="entry name" value="HisKA_3"/>
    <property type="match status" value="1"/>
</dbReference>
<name>A0AA46TDT1_9ACTN</name>
<keyword evidence="16" id="KW-0175">Coiled coil</keyword>
<evidence type="ECO:0000313" key="21">
    <source>
        <dbReference type="Proteomes" id="UP001164390"/>
    </source>
</evidence>
<dbReference type="RefSeq" id="WP_271632042.1">
    <property type="nucleotide sequence ID" value="NZ_CP094970.1"/>
</dbReference>
<dbReference type="InterPro" id="IPR050482">
    <property type="entry name" value="Sensor_HK_TwoCompSys"/>
</dbReference>
<dbReference type="InterPro" id="IPR011712">
    <property type="entry name" value="Sig_transdc_His_kin_sub3_dim/P"/>
</dbReference>
<evidence type="ECO:0000256" key="8">
    <source>
        <dbReference type="ARBA" id="ARBA00022679"/>
    </source>
</evidence>
<feature type="transmembrane region" description="Helical" evidence="18">
    <location>
        <begin position="110"/>
        <end position="129"/>
    </location>
</feature>
<dbReference type="EMBL" id="CP094970">
    <property type="protein sequence ID" value="UYM03436.1"/>
    <property type="molecule type" value="Genomic_DNA"/>
</dbReference>
<comment type="catalytic activity">
    <reaction evidence="1">
        <text>ATP + protein L-histidine = ADP + protein N-phospho-L-histidine.</text>
        <dbReference type="EC" id="2.7.13.3"/>
    </reaction>
</comment>
<dbReference type="PRINTS" id="PR00344">
    <property type="entry name" value="BCTRLSENSOR"/>
</dbReference>
<keyword evidence="8" id="KW-0808">Transferase</keyword>
<dbReference type="PANTHER" id="PTHR24421:SF62">
    <property type="entry name" value="SENSORY TRANSDUCTION HISTIDINE KINASE"/>
    <property type="match status" value="1"/>
</dbReference>
<keyword evidence="10 20" id="KW-0418">Kinase</keyword>
<dbReference type="GO" id="GO:0005737">
    <property type="term" value="C:cytoplasm"/>
    <property type="evidence" value="ECO:0007669"/>
    <property type="project" value="UniProtKB-SubCell"/>
</dbReference>
<evidence type="ECO:0000256" key="5">
    <source>
        <dbReference type="ARBA" id="ARBA00017322"/>
    </source>
</evidence>
<evidence type="ECO:0000256" key="17">
    <source>
        <dbReference type="SAM" id="MobiDB-lite"/>
    </source>
</evidence>
<dbReference type="InterPro" id="IPR004358">
    <property type="entry name" value="Sig_transdc_His_kin-like_C"/>
</dbReference>
<evidence type="ECO:0000256" key="10">
    <source>
        <dbReference type="ARBA" id="ARBA00022777"/>
    </source>
</evidence>
<gene>
    <name evidence="20" type="ORF">L0C25_12805</name>
</gene>
<evidence type="ECO:0000256" key="6">
    <source>
        <dbReference type="ARBA" id="ARBA00022485"/>
    </source>
</evidence>
<keyword evidence="21" id="KW-1185">Reference proteome</keyword>
<evidence type="ECO:0000256" key="16">
    <source>
        <dbReference type="SAM" id="Coils"/>
    </source>
</evidence>
<feature type="transmembrane region" description="Helical" evidence="18">
    <location>
        <begin position="135"/>
        <end position="155"/>
    </location>
</feature>
<proteinExistence type="predicted"/>
<dbReference type="GO" id="GO:0051539">
    <property type="term" value="F:4 iron, 4 sulfur cluster binding"/>
    <property type="evidence" value="ECO:0007669"/>
    <property type="project" value="UniProtKB-KW"/>
</dbReference>
<evidence type="ECO:0000256" key="11">
    <source>
        <dbReference type="ARBA" id="ARBA00023004"/>
    </source>
</evidence>
<comment type="cofactor">
    <cofactor evidence="2">
        <name>[4Fe-4S] cluster</name>
        <dbReference type="ChEBI" id="CHEBI:49883"/>
    </cofactor>
</comment>
<keyword evidence="18" id="KW-1133">Transmembrane helix</keyword>
<dbReference type="GO" id="GO:0000155">
    <property type="term" value="F:phosphorelay sensor kinase activity"/>
    <property type="evidence" value="ECO:0007669"/>
    <property type="project" value="InterPro"/>
</dbReference>
<feature type="coiled-coil region" evidence="16">
    <location>
        <begin position="155"/>
        <end position="182"/>
    </location>
</feature>
<evidence type="ECO:0000256" key="2">
    <source>
        <dbReference type="ARBA" id="ARBA00001966"/>
    </source>
</evidence>
<evidence type="ECO:0000256" key="1">
    <source>
        <dbReference type="ARBA" id="ARBA00000085"/>
    </source>
</evidence>
<evidence type="ECO:0000256" key="18">
    <source>
        <dbReference type="SAM" id="Phobius"/>
    </source>
</evidence>
<dbReference type="AlphaFoldDB" id="A0AA46TDT1"/>
<evidence type="ECO:0000256" key="14">
    <source>
        <dbReference type="ARBA" id="ARBA00024827"/>
    </source>
</evidence>
<organism evidence="20 21">
    <name type="scientific">Solicola gregarius</name>
    <dbReference type="NCBI Taxonomy" id="2908642"/>
    <lineage>
        <taxon>Bacteria</taxon>
        <taxon>Bacillati</taxon>
        <taxon>Actinomycetota</taxon>
        <taxon>Actinomycetes</taxon>
        <taxon>Propionibacteriales</taxon>
        <taxon>Nocardioidaceae</taxon>
        <taxon>Solicola</taxon>
    </lineage>
</organism>
<accession>A0AA46TDT1</accession>
<dbReference type="InterPro" id="IPR005467">
    <property type="entry name" value="His_kinase_dom"/>
</dbReference>
<dbReference type="Proteomes" id="UP001164390">
    <property type="component" value="Chromosome"/>
</dbReference>
<feature type="transmembrane region" description="Helical" evidence="18">
    <location>
        <begin position="80"/>
        <end position="103"/>
    </location>
</feature>
<keyword evidence="18" id="KW-0812">Transmembrane</keyword>
<evidence type="ECO:0000256" key="7">
    <source>
        <dbReference type="ARBA" id="ARBA00022490"/>
    </source>
</evidence>
<keyword evidence="6" id="KW-0004">4Fe-4S</keyword>